<name>A0ABY6HNE2_9ARCH</name>
<feature type="domain" description="Beta-hexosaminidase bacterial type N-terminal" evidence="3">
    <location>
        <begin position="25"/>
        <end position="153"/>
    </location>
</feature>
<keyword evidence="2" id="KW-0326">Glycosidase</keyword>
<gene>
    <name evidence="4" type="ORF">NEF87_001310</name>
</gene>
<evidence type="ECO:0000256" key="2">
    <source>
        <dbReference type="ARBA" id="ARBA00023295"/>
    </source>
</evidence>
<dbReference type="InterPro" id="IPR015882">
    <property type="entry name" value="HEX_bac_N"/>
</dbReference>
<sequence length="379" mass="44380">MGKIKVFIQGLNEPPLNFQLIDLNIPILPYPKFLHFNPHFLLLSDELTITLENIALTSQLKNQFEKEISISTSTILKFIENSPPIPASYLDPEQIPQIFHKHHSIHNEFLSPEILHQCYSIVVENRSILIEAFSKIGLFYALSSLSQLIHFNQHFWVIQSLQLFDYPSSQKRICSIPAKLPEFTQKAEIIRWLTYARRYKYNFVFVADNKISQDIQDLFSEMEFAEITLKSSHNSGNAESHYNWLCPIFDLAFYAVSYWNSQSVDMNKFQRAFILDFFGMNNTHLLWELMSLFLHLPNGFIYNRKNFQSLIEQKFGMQFQSLSRRHRKKIKKSCIVAAEMFPIVQKTLNKNKDVVQSFEDRLLSILSQINSGLRLSQIK</sequence>
<dbReference type="SUPFAM" id="SSF55545">
    <property type="entry name" value="beta-N-acetylhexosaminidase-like domain"/>
    <property type="match status" value="1"/>
</dbReference>
<reference evidence="4" key="1">
    <citation type="submission" date="2022-09" db="EMBL/GenBank/DDBJ databases">
        <title>Actin cytoskeleton and complex cell architecture in an #Asgard archaeon.</title>
        <authorList>
            <person name="Ponce Toledo R.I."/>
            <person name="Schleper C."/>
            <person name="Rodrigues Oliveira T."/>
            <person name="Wollweber F."/>
            <person name="Xu J."/>
            <person name="Rittmann S."/>
            <person name="Klingl A."/>
            <person name="Pilhofer M."/>
        </authorList>
    </citation>
    <scope>NUCLEOTIDE SEQUENCE</scope>
    <source>
        <strain evidence="4">B-35</strain>
    </source>
</reference>
<proteinExistence type="predicted"/>
<dbReference type="Gene3D" id="3.30.379.10">
    <property type="entry name" value="Chitobiase/beta-hexosaminidase domain 2-like"/>
    <property type="match status" value="1"/>
</dbReference>
<dbReference type="Pfam" id="PF02838">
    <property type="entry name" value="Glyco_hydro_20b"/>
    <property type="match status" value="1"/>
</dbReference>
<evidence type="ECO:0000313" key="4">
    <source>
        <dbReference type="EMBL" id="UYP45025.1"/>
    </source>
</evidence>
<protein>
    <recommendedName>
        <fullName evidence="3">Beta-hexosaminidase bacterial type N-terminal domain-containing protein</fullName>
    </recommendedName>
</protein>
<dbReference type="Proteomes" id="UP001208689">
    <property type="component" value="Chromosome"/>
</dbReference>
<dbReference type="InterPro" id="IPR029018">
    <property type="entry name" value="Hex-like_dom2"/>
</dbReference>
<evidence type="ECO:0000313" key="5">
    <source>
        <dbReference type="Proteomes" id="UP001208689"/>
    </source>
</evidence>
<accession>A0ABY6HNE2</accession>
<organism evidence="4 5">
    <name type="scientific">Candidatus Lokiarchaeum ossiferum</name>
    <dbReference type="NCBI Taxonomy" id="2951803"/>
    <lineage>
        <taxon>Archaea</taxon>
        <taxon>Promethearchaeati</taxon>
        <taxon>Promethearchaeota</taxon>
        <taxon>Promethearchaeia</taxon>
        <taxon>Promethearchaeales</taxon>
        <taxon>Promethearchaeaceae</taxon>
        <taxon>Candidatus Lokiarchaeum</taxon>
    </lineage>
</organism>
<dbReference type="EMBL" id="CP104013">
    <property type="protein sequence ID" value="UYP45025.1"/>
    <property type="molecule type" value="Genomic_DNA"/>
</dbReference>
<evidence type="ECO:0000256" key="1">
    <source>
        <dbReference type="ARBA" id="ARBA00022801"/>
    </source>
</evidence>
<evidence type="ECO:0000259" key="3">
    <source>
        <dbReference type="Pfam" id="PF02838"/>
    </source>
</evidence>
<keyword evidence="5" id="KW-1185">Reference proteome</keyword>
<keyword evidence="1" id="KW-0378">Hydrolase</keyword>